<dbReference type="GeneID" id="92206546"/>
<dbReference type="PANTHER" id="PTHR19862:SF14">
    <property type="entry name" value="WD REPEAT-CONTAINING PROTEIN 48"/>
    <property type="match status" value="1"/>
</dbReference>
<dbReference type="PROSITE" id="PS00678">
    <property type="entry name" value="WD_REPEATS_1"/>
    <property type="match status" value="1"/>
</dbReference>
<comment type="similarity">
    <text evidence="1">Belongs to the WD repeat WDR48 family.</text>
</comment>
<feature type="compositionally biased region" description="Low complexity" evidence="5">
    <location>
        <begin position="818"/>
        <end position="834"/>
    </location>
</feature>
<feature type="repeat" description="WD" evidence="4">
    <location>
        <begin position="274"/>
        <end position="313"/>
    </location>
</feature>
<name>A0ABP0ZJT9_9ASCO</name>
<dbReference type="PANTHER" id="PTHR19862">
    <property type="entry name" value="WD REPEAT-CONTAINING PROTEIN 48"/>
    <property type="match status" value="1"/>
</dbReference>
<dbReference type="PRINTS" id="PR00320">
    <property type="entry name" value="GPROTEINBRPT"/>
</dbReference>
<proteinExistence type="inferred from homology"/>
<keyword evidence="3" id="KW-0677">Repeat</keyword>
<feature type="compositionally biased region" description="Polar residues" evidence="5">
    <location>
        <begin position="835"/>
        <end position="847"/>
    </location>
</feature>
<dbReference type="PROSITE" id="PS50294">
    <property type="entry name" value="WD_REPEATS_REGION"/>
    <property type="match status" value="2"/>
</dbReference>
<feature type="region of interest" description="Disordered" evidence="5">
    <location>
        <begin position="793"/>
        <end position="878"/>
    </location>
</feature>
<protein>
    <submittedName>
        <fullName evidence="6">Uncharacterized protein</fullName>
    </submittedName>
</protein>
<dbReference type="PROSITE" id="PS50082">
    <property type="entry name" value="WD_REPEATS_2"/>
    <property type="match status" value="3"/>
</dbReference>
<evidence type="ECO:0000313" key="7">
    <source>
        <dbReference type="Proteomes" id="UP001497383"/>
    </source>
</evidence>
<feature type="region of interest" description="Disordered" evidence="5">
    <location>
        <begin position="81"/>
        <end position="100"/>
    </location>
</feature>
<dbReference type="InterPro" id="IPR015943">
    <property type="entry name" value="WD40/YVTN_repeat-like_dom_sf"/>
</dbReference>
<feature type="repeat" description="WD" evidence="4">
    <location>
        <begin position="42"/>
        <end position="74"/>
    </location>
</feature>
<accession>A0ABP0ZJT9</accession>
<feature type="region of interest" description="Disordered" evidence="5">
    <location>
        <begin position="1"/>
        <end position="24"/>
    </location>
</feature>
<keyword evidence="2 4" id="KW-0853">WD repeat</keyword>
<evidence type="ECO:0000256" key="4">
    <source>
        <dbReference type="PROSITE-ProRule" id="PRU00221"/>
    </source>
</evidence>
<evidence type="ECO:0000256" key="5">
    <source>
        <dbReference type="SAM" id="MobiDB-lite"/>
    </source>
</evidence>
<dbReference type="InterPro" id="IPR051246">
    <property type="entry name" value="WDR48"/>
</dbReference>
<gene>
    <name evidence="6" type="ORF">LODBEIA_P13500</name>
</gene>
<dbReference type="Proteomes" id="UP001497383">
    <property type="component" value="Chromosome 2"/>
</dbReference>
<organism evidence="6 7">
    <name type="scientific">Lodderomyces beijingensis</name>
    <dbReference type="NCBI Taxonomy" id="1775926"/>
    <lineage>
        <taxon>Eukaryota</taxon>
        <taxon>Fungi</taxon>
        <taxon>Dikarya</taxon>
        <taxon>Ascomycota</taxon>
        <taxon>Saccharomycotina</taxon>
        <taxon>Pichiomycetes</taxon>
        <taxon>Debaryomycetaceae</taxon>
        <taxon>Candida/Lodderomyces clade</taxon>
        <taxon>Lodderomyces</taxon>
    </lineage>
</organism>
<evidence type="ECO:0000256" key="2">
    <source>
        <dbReference type="ARBA" id="ARBA00022574"/>
    </source>
</evidence>
<reference evidence="6 7" key="1">
    <citation type="submission" date="2024-03" db="EMBL/GenBank/DDBJ databases">
        <authorList>
            <person name="Brejova B."/>
        </authorList>
    </citation>
    <scope>NUCLEOTIDE SEQUENCE [LARGE SCALE GENOMIC DNA]</scope>
    <source>
        <strain evidence="6 7">CBS 14171</strain>
    </source>
</reference>
<dbReference type="RefSeq" id="XP_066828288.1">
    <property type="nucleotide sequence ID" value="XM_066971229.1"/>
</dbReference>
<dbReference type="InterPro" id="IPR036322">
    <property type="entry name" value="WD40_repeat_dom_sf"/>
</dbReference>
<feature type="compositionally biased region" description="Basic residues" evidence="5">
    <location>
        <begin position="849"/>
        <end position="860"/>
    </location>
</feature>
<dbReference type="Gene3D" id="2.130.10.10">
    <property type="entry name" value="YVTN repeat-like/Quinoprotein amine dehydrogenase"/>
    <property type="match status" value="2"/>
</dbReference>
<dbReference type="InterPro" id="IPR019775">
    <property type="entry name" value="WD40_repeat_CS"/>
</dbReference>
<feature type="repeat" description="WD" evidence="4">
    <location>
        <begin position="184"/>
        <end position="226"/>
    </location>
</feature>
<evidence type="ECO:0000256" key="3">
    <source>
        <dbReference type="ARBA" id="ARBA00022737"/>
    </source>
</evidence>
<evidence type="ECO:0000313" key="6">
    <source>
        <dbReference type="EMBL" id="CAK9436828.1"/>
    </source>
</evidence>
<feature type="compositionally biased region" description="Polar residues" evidence="5">
    <location>
        <begin position="81"/>
        <end position="92"/>
    </location>
</feature>
<dbReference type="Pfam" id="PF00400">
    <property type="entry name" value="WD40"/>
    <property type="match status" value="3"/>
</dbReference>
<dbReference type="EMBL" id="OZ022406">
    <property type="protein sequence ID" value="CAK9436828.1"/>
    <property type="molecule type" value="Genomic_DNA"/>
</dbReference>
<sequence>MNSSMSNATNETSSLLSTTHSESRSIKTKKGLSFVIGNTHNDDNHILPINAMQYSQAQNRLYTGGRDGCVKIWEDPSHSLQTFADSSSSNNGHSRKNDEFSDCEDVDEKLVRLETSISSKPLPYHKKENYDPTGFRIADSHSLHFDWINDITLINNDSQLVSCSSDLSIKIIDLCNNAFTQNLPNVHTDYIKKLAYSPRSHARLVSGGLDGNIVCWDLNYLRPLHIIENHTTVNLPFSIYSLASNDQNIISTGGPSKTINLYDTRSSTPFIRQLIGHQDNIRCLLMNEHFILSGSSDTTIKLWDLRTFKVYKNFEIHDYPVWSLASPTSSNTNLREFYSGDNRGNIIKTDLSCLYSNNDTDKFYRDTFSASEISCLDEKLGVSMVIASNESPILSICAETQNNTVFASDYKSLNRYVTPDTSTLAQYQYLKNCVDLASSREAQFKDDSLLDELHQPAQADDMNSHFCDLVSQLTLDTTPNNFDLHSTFSHSNNQNNNIGIGIGIGIGNNFAGTPPTFDSDHVVVDDDGNDEMERADNSSENAEELSSMFLSIGGGPSGEFINALKPEPYANLLADKMATKKASDPSLQQVNESCLDLTPVEILLNPLPADQVIISPFNTRPSAKYDISPKSVVSKRLFDNKRQIMVLYLNGDIKIWDLLTCMELRHFPSRQERLLSTPELEDRVKEMDVLFQNYQKSDTLNNWCEVEIKAGKLMVTIRETSAMNVEIYYDDLVSEYPFLAIDSPSTRERLGNYKIQVTNDDRFHVGLIMLNSIFYGYTLYEWVFDGLMREEIRNGGSSNGKTPPQSQPQQPPTPPPQQQLQQLQQLQQQQQQQQAESIQESLGSVSSMRRLKTWGRKSSKRVPSSRTPSVQSSPVNSTNASVLDLSIGEVSPLAEILNTPEQMWAKQIPDYGDSVMSLLQTNKKIYQDRHNANYKQLDSVFKVDHVTPKLNDKLDKDELKYHPVIPFAQFPKDMSIIIYEHSPELGNYRDVSCFKLEDVANLVECPNPQLVNELRSILPRWIGQPTLYGRYNIKESPKITFQLQEVDYANLPAHVKIGGKSQRKIKQLPALESSIKLTSHNMLRVSKILYFLNDKFDSSTREMRDKKLKPTDWLVLECRGRPLSNNMTLQTIKTKIWKSSTDIELHFRRKFDV</sequence>
<feature type="compositionally biased region" description="Low complexity" evidence="5">
    <location>
        <begin position="1"/>
        <end position="20"/>
    </location>
</feature>
<feature type="compositionally biased region" description="Pro residues" evidence="5">
    <location>
        <begin position="805"/>
        <end position="817"/>
    </location>
</feature>
<dbReference type="SUPFAM" id="SSF50978">
    <property type="entry name" value="WD40 repeat-like"/>
    <property type="match status" value="1"/>
</dbReference>
<dbReference type="InterPro" id="IPR021772">
    <property type="entry name" value="WDR48/Bun107"/>
</dbReference>
<keyword evidence="7" id="KW-1185">Reference proteome</keyword>
<dbReference type="SMART" id="SM00320">
    <property type="entry name" value="WD40"/>
    <property type="match status" value="7"/>
</dbReference>
<dbReference type="InterPro" id="IPR001680">
    <property type="entry name" value="WD40_rpt"/>
</dbReference>
<dbReference type="InterPro" id="IPR020472">
    <property type="entry name" value="WD40_PAC1"/>
</dbReference>
<dbReference type="Pfam" id="PF11816">
    <property type="entry name" value="DUF3337"/>
    <property type="match status" value="1"/>
</dbReference>
<feature type="compositionally biased region" description="Polar residues" evidence="5">
    <location>
        <begin position="861"/>
        <end position="878"/>
    </location>
</feature>
<evidence type="ECO:0000256" key="1">
    <source>
        <dbReference type="ARBA" id="ARBA00006917"/>
    </source>
</evidence>